<feature type="compositionally biased region" description="Basic and acidic residues" evidence="1">
    <location>
        <begin position="426"/>
        <end position="437"/>
    </location>
</feature>
<reference evidence="2 3" key="1">
    <citation type="submission" date="2024-03" db="EMBL/GenBank/DDBJ databases">
        <authorList>
            <person name="Martinez-Hernandez J."/>
        </authorList>
    </citation>
    <scope>NUCLEOTIDE SEQUENCE [LARGE SCALE GENOMIC DNA]</scope>
</reference>
<dbReference type="Proteomes" id="UP001497480">
    <property type="component" value="Unassembled WGS sequence"/>
</dbReference>
<evidence type="ECO:0000313" key="3">
    <source>
        <dbReference type="Proteomes" id="UP001497480"/>
    </source>
</evidence>
<comment type="caution">
    <text evidence="2">The sequence shown here is derived from an EMBL/GenBank/DDBJ whole genome shotgun (WGS) entry which is preliminary data.</text>
</comment>
<dbReference type="PANTHER" id="PTHR34281">
    <property type="entry name" value="PROTEIN EARLY FLOWERING 3"/>
    <property type="match status" value="1"/>
</dbReference>
<feature type="region of interest" description="Disordered" evidence="1">
    <location>
        <begin position="420"/>
        <end position="439"/>
    </location>
</feature>
<keyword evidence="3" id="KW-1185">Reference proteome</keyword>
<organism evidence="2 3">
    <name type="scientific">Lupinus luteus</name>
    <name type="common">European yellow lupine</name>
    <dbReference type="NCBI Taxonomy" id="3873"/>
    <lineage>
        <taxon>Eukaryota</taxon>
        <taxon>Viridiplantae</taxon>
        <taxon>Streptophyta</taxon>
        <taxon>Embryophyta</taxon>
        <taxon>Tracheophyta</taxon>
        <taxon>Spermatophyta</taxon>
        <taxon>Magnoliopsida</taxon>
        <taxon>eudicotyledons</taxon>
        <taxon>Gunneridae</taxon>
        <taxon>Pentapetalae</taxon>
        <taxon>rosids</taxon>
        <taxon>fabids</taxon>
        <taxon>Fabales</taxon>
        <taxon>Fabaceae</taxon>
        <taxon>Papilionoideae</taxon>
        <taxon>50 kb inversion clade</taxon>
        <taxon>genistoids sensu lato</taxon>
        <taxon>core genistoids</taxon>
        <taxon>Genisteae</taxon>
        <taxon>Lupinus</taxon>
    </lineage>
</organism>
<proteinExistence type="predicted"/>
<feature type="compositionally biased region" description="Basic and acidic residues" evidence="1">
    <location>
        <begin position="1"/>
        <end position="10"/>
    </location>
</feature>
<dbReference type="EMBL" id="CAXHTB010000020">
    <property type="protein sequence ID" value="CAL0327124.1"/>
    <property type="molecule type" value="Genomic_DNA"/>
</dbReference>
<protein>
    <recommendedName>
        <fullName evidence="4">Protein EARLY FLOWERING 3</fullName>
    </recommendedName>
</protein>
<feature type="region of interest" description="Disordered" evidence="1">
    <location>
        <begin position="581"/>
        <end position="611"/>
    </location>
</feature>
<feature type="compositionally biased region" description="Basic and acidic residues" evidence="1">
    <location>
        <begin position="19"/>
        <end position="28"/>
    </location>
</feature>
<evidence type="ECO:0008006" key="4">
    <source>
        <dbReference type="Google" id="ProtNLM"/>
    </source>
</evidence>
<evidence type="ECO:0000256" key="1">
    <source>
        <dbReference type="SAM" id="MobiDB-lite"/>
    </source>
</evidence>
<evidence type="ECO:0000313" key="2">
    <source>
        <dbReference type="EMBL" id="CAL0327124.1"/>
    </source>
</evidence>
<gene>
    <name evidence="2" type="ORF">LLUT_LOCUS28184</name>
</gene>
<name>A0AAV1XZH0_LUPLU</name>
<dbReference type="AlphaFoldDB" id="A0AAV1XZH0"/>
<accession>A0AAV1XZH0</accession>
<dbReference type="PANTHER" id="PTHR34281:SF2">
    <property type="entry name" value="PROTEIN EARLY FLOWERING 3"/>
    <property type="match status" value="1"/>
</dbReference>
<feature type="region of interest" description="Disordered" evidence="1">
    <location>
        <begin position="1"/>
        <end position="33"/>
    </location>
</feature>
<dbReference type="InterPro" id="IPR039319">
    <property type="entry name" value="ELF3-like"/>
</dbReference>
<sequence length="717" mass="79091">MKRGKDDEKIVGPMFPRLHVNDKEDKGGPRAPPRNKMALYEQFSIPSQRFNSGVLLQNQDTSSNTVPLASSSQGTGPVRNYGFPAYLPSQTPTRRAERSTFRSDGANLNASLVQFQKRKKVDEDDLRVPVYIHSRTGQSNNKNLESFDRKKLTLAPKGCRYIGFSTAGQNDFERDPKQFGSLLVNMRKDVRSETKGLLQISPSKEQPIKSVRDLSSTGENVDTLMRQAKVTPNEEFRDSPASKHNILRRGDDTFLRRECEYGSQFNDPRQGDGLVESTRETDNGNATVSNQTSSTVAINDTEYHVTRTGNTIQKGNLNKSVNICKISKLDGVSTLNVSPDDVVEMIGQKRFWKARKAIASQQRLFAVQVFELHRLIKVQKLIAGSPDLLLEHAAFLGKSPLKGSTPKKLALEFVVKPQPQTLKRKHESEKANHKMECSAENAVGKTSLSSMKNGNHHSNYTPFSRNQHSANVAADSGMPPWCFQQSPGHQWLIPIMSPSEGLVYKPYPGPGFTGTTCEGGYGPTPFGDTFMNAAYVIPASHQGNGIPQNNPPCSNVYFPPYGTPVVNASMSESAVEQVKQFSEHASHGQNGHLNGRETDINTNNQSSCDLPVQRNRTISHALKYQASKEVELQGSTASSPSEMAQGISSGQIAEGRDALPLFPMAPVAAPERFPLSLETGQQPRVIKVVPHNPRSATESAARIFQSIQDERKQHDLV</sequence>
<feature type="compositionally biased region" description="Polar residues" evidence="1">
    <location>
        <begin position="600"/>
        <end position="611"/>
    </location>
</feature>
<dbReference type="GO" id="GO:2000028">
    <property type="term" value="P:regulation of photoperiodism, flowering"/>
    <property type="evidence" value="ECO:0007669"/>
    <property type="project" value="InterPro"/>
</dbReference>